<evidence type="ECO:0000256" key="1">
    <source>
        <dbReference type="SAM" id="MobiDB-lite"/>
    </source>
</evidence>
<feature type="compositionally biased region" description="Low complexity" evidence="1">
    <location>
        <begin position="467"/>
        <end position="482"/>
    </location>
</feature>
<dbReference type="OrthoDB" id="2571862at2759"/>
<feature type="compositionally biased region" description="Low complexity" evidence="1">
    <location>
        <begin position="40"/>
        <end position="50"/>
    </location>
</feature>
<feature type="region of interest" description="Disordered" evidence="1">
    <location>
        <begin position="137"/>
        <end position="178"/>
    </location>
</feature>
<feature type="compositionally biased region" description="Basic and acidic residues" evidence="1">
    <location>
        <begin position="393"/>
        <end position="415"/>
    </location>
</feature>
<feature type="region of interest" description="Disordered" evidence="1">
    <location>
        <begin position="32"/>
        <end position="62"/>
    </location>
</feature>
<protein>
    <submittedName>
        <fullName evidence="2">Uncharacterized protein</fullName>
    </submittedName>
</protein>
<dbReference type="AlphaFoldDB" id="A0A427Y563"/>
<sequence length="519" mass="55541">MRATNLHLTLPVNGSEPGPCTPVFEVDNLTLPIQNGGGSSNRTTRVTRSSAPTRAPRHLPGTPDVASLAIAALTPSPSPGTPVTGKRTREDEWVPEEVEVLEGFLSRPLRQHLFPPGSMPPPHILDQLATAVLGSYRGDDTSASTDGYDASAEPSPAPSEGGSRATSPLPPTSDWPHSWEETRRMLGALALAETRLGAEVADRKLTRAERLAKPGIKRVGSMDFLEDEDDAPPAEKMGRVMRLSARLQSSAAHEKVKLQRAASMTEPAVCVRPFALTITPSSPEAPKLPSTMKRGNSAIRLERRPSLLARGRSFTASDLEAEAEEACRKAASAPVSNFPSSLALDEAPMTPTGSDTDMDDDDSTPKLSPRRRASAPENPSPRLLRSHSYSATSRRERDRRQREYPLTRPAPEHDPQSQSLAGPTLAGAFDPTVPPQPTRLGGGWDSDSDRSDREGTISVKRRVRPCLAMTAMAGAARRSSGSGSSGLGTGAMTPTLEPLALEERPGLASPFEDRPNPFN</sequence>
<evidence type="ECO:0000313" key="2">
    <source>
        <dbReference type="EMBL" id="RSH86220.1"/>
    </source>
</evidence>
<organism evidence="2 3">
    <name type="scientific">Apiotrichum porosum</name>
    <dbReference type="NCBI Taxonomy" id="105984"/>
    <lineage>
        <taxon>Eukaryota</taxon>
        <taxon>Fungi</taxon>
        <taxon>Dikarya</taxon>
        <taxon>Basidiomycota</taxon>
        <taxon>Agaricomycotina</taxon>
        <taxon>Tremellomycetes</taxon>
        <taxon>Trichosporonales</taxon>
        <taxon>Trichosporonaceae</taxon>
        <taxon>Apiotrichum</taxon>
    </lineage>
</organism>
<feature type="region of interest" description="Disordered" evidence="1">
    <location>
        <begin position="280"/>
        <end position="304"/>
    </location>
</feature>
<name>A0A427Y563_9TREE</name>
<evidence type="ECO:0000313" key="3">
    <source>
        <dbReference type="Proteomes" id="UP000279236"/>
    </source>
</evidence>
<proteinExistence type="predicted"/>
<dbReference type="RefSeq" id="XP_028479005.1">
    <property type="nucleotide sequence ID" value="XM_028620033.1"/>
</dbReference>
<gene>
    <name evidence="2" type="ORF">EHS24_004457</name>
</gene>
<feature type="region of interest" description="Disordered" evidence="1">
    <location>
        <begin position="322"/>
        <end position="519"/>
    </location>
</feature>
<dbReference type="EMBL" id="RSCE01000002">
    <property type="protein sequence ID" value="RSH86220.1"/>
    <property type="molecule type" value="Genomic_DNA"/>
</dbReference>
<reference evidence="2 3" key="1">
    <citation type="submission" date="2018-11" db="EMBL/GenBank/DDBJ databases">
        <title>Genome sequence of Apiotrichum porosum DSM 27194.</title>
        <authorList>
            <person name="Aliyu H."/>
            <person name="Gorte O."/>
            <person name="Ochsenreither K."/>
        </authorList>
    </citation>
    <scope>NUCLEOTIDE SEQUENCE [LARGE SCALE GENOMIC DNA]</scope>
    <source>
        <strain evidence="2 3">DSM 27194</strain>
    </source>
</reference>
<feature type="compositionally biased region" description="Basic and acidic residues" evidence="1">
    <location>
        <begin position="501"/>
        <end position="519"/>
    </location>
</feature>
<comment type="caution">
    <text evidence="2">The sequence shown here is derived from an EMBL/GenBank/DDBJ whole genome shotgun (WGS) entry which is preliminary data.</text>
</comment>
<dbReference type="Proteomes" id="UP000279236">
    <property type="component" value="Unassembled WGS sequence"/>
</dbReference>
<accession>A0A427Y563</accession>
<keyword evidence="3" id="KW-1185">Reference proteome</keyword>
<dbReference type="GeneID" id="39589000"/>